<dbReference type="AlphaFoldDB" id="A0A7X0RI20"/>
<evidence type="ECO:0000256" key="2">
    <source>
        <dbReference type="SAM" id="SignalP"/>
    </source>
</evidence>
<feature type="domain" description="AB hydrolase-1" evidence="3">
    <location>
        <begin position="95"/>
        <end position="247"/>
    </location>
</feature>
<feature type="chain" id="PRO_5039568491" description="AB hydrolase-1 domain-containing protein" evidence="2">
    <location>
        <begin position="26"/>
        <end position="277"/>
    </location>
</feature>
<feature type="signal peptide" evidence="2">
    <location>
        <begin position="1"/>
        <end position="25"/>
    </location>
</feature>
<evidence type="ECO:0000313" key="4">
    <source>
        <dbReference type="EMBL" id="MBB6628719.1"/>
    </source>
</evidence>
<sequence>MRARPVTTLLGGLLVGLLALGGCSAGDTSTSGTAPTSPSAADPSTPTDPVAALRSRCASGIPDGTPVRPVRLGGGSGPSLAAADFGPTRGSGTVLVLLHQTGPWGLCGWGRFAARAADAGIASVAVDMCGYAESTCDPDLPAVDQVRVAVAHARDDLGADRVVLVGASMGGSRTVLAVADGARVDAWVDVSGVSSWDGIRLLDRARALARADRPGLVVYARSDGDQQYDAAERLARAAGARFVDGGSGHGYELMTDYRARLLPAGRAVLRFVEARED</sequence>
<keyword evidence="5" id="KW-1185">Reference proteome</keyword>
<evidence type="ECO:0000256" key="1">
    <source>
        <dbReference type="SAM" id="MobiDB-lite"/>
    </source>
</evidence>
<keyword evidence="2" id="KW-0732">Signal</keyword>
<reference evidence="4 5" key="1">
    <citation type="submission" date="2020-08" db="EMBL/GenBank/DDBJ databases">
        <authorList>
            <person name="Seo M.-J."/>
        </authorList>
    </citation>
    <scope>NUCLEOTIDE SEQUENCE [LARGE SCALE GENOMIC DNA]</scope>
    <source>
        <strain evidence="4 5">KIGAM211</strain>
    </source>
</reference>
<protein>
    <recommendedName>
        <fullName evidence="3">AB hydrolase-1 domain-containing protein</fullName>
    </recommendedName>
</protein>
<evidence type="ECO:0000259" key="3">
    <source>
        <dbReference type="Pfam" id="PF12697"/>
    </source>
</evidence>
<dbReference type="Proteomes" id="UP000523955">
    <property type="component" value="Unassembled WGS sequence"/>
</dbReference>
<organism evidence="4 5">
    <name type="scientific">Nocardioides luti</name>
    <dbReference type="NCBI Taxonomy" id="2761101"/>
    <lineage>
        <taxon>Bacteria</taxon>
        <taxon>Bacillati</taxon>
        <taxon>Actinomycetota</taxon>
        <taxon>Actinomycetes</taxon>
        <taxon>Propionibacteriales</taxon>
        <taxon>Nocardioidaceae</taxon>
        <taxon>Nocardioides</taxon>
    </lineage>
</organism>
<dbReference type="PROSITE" id="PS51257">
    <property type="entry name" value="PROKAR_LIPOPROTEIN"/>
    <property type="match status" value="1"/>
</dbReference>
<feature type="region of interest" description="Disordered" evidence="1">
    <location>
        <begin position="27"/>
        <end position="49"/>
    </location>
</feature>
<dbReference type="Gene3D" id="3.40.50.1820">
    <property type="entry name" value="alpha/beta hydrolase"/>
    <property type="match status" value="1"/>
</dbReference>
<dbReference type="InterPro" id="IPR000073">
    <property type="entry name" value="AB_hydrolase_1"/>
</dbReference>
<dbReference type="Pfam" id="PF12697">
    <property type="entry name" value="Abhydrolase_6"/>
    <property type="match status" value="1"/>
</dbReference>
<dbReference type="SUPFAM" id="SSF53474">
    <property type="entry name" value="alpha/beta-Hydrolases"/>
    <property type="match status" value="1"/>
</dbReference>
<dbReference type="RefSeq" id="WP_185253745.1">
    <property type="nucleotide sequence ID" value="NZ_JACKXE010000001.1"/>
</dbReference>
<dbReference type="EMBL" id="JACKXE010000001">
    <property type="protein sequence ID" value="MBB6628719.1"/>
    <property type="molecule type" value="Genomic_DNA"/>
</dbReference>
<proteinExistence type="predicted"/>
<accession>A0A7X0RI20</accession>
<evidence type="ECO:0000313" key="5">
    <source>
        <dbReference type="Proteomes" id="UP000523955"/>
    </source>
</evidence>
<comment type="caution">
    <text evidence="4">The sequence shown here is derived from an EMBL/GenBank/DDBJ whole genome shotgun (WGS) entry which is preliminary data.</text>
</comment>
<gene>
    <name evidence="4" type="ORF">H5V45_15440</name>
</gene>
<dbReference type="InterPro" id="IPR029058">
    <property type="entry name" value="AB_hydrolase_fold"/>
</dbReference>
<name>A0A7X0RI20_9ACTN</name>